<organism evidence="2 3">
    <name type="scientific">Muricoccus vinaceus</name>
    <dbReference type="NCBI Taxonomy" id="424704"/>
    <lineage>
        <taxon>Bacteria</taxon>
        <taxon>Pseudomonadati</taxon>
        <taxon>Pseudomonadota</taxon>
        <taxon>Alphaproteobacteria</taxon>
        <taxon>Acetobacterales</taxon>
        <taxon>Roseomonadaceae</taxon>
        <taxon>Muricoccus</taxon>
    </lineage>
</organism>
<dbReference type="RefSeq" id="WP_377056155.1">
    <property type="nucleotide sequence ID" value="NZ_JBHLVZ010000091.1"/>
</dbReference>
<dbReference type="CDD" id="cd01324">
    <property type="entry name" value="cbb3_Oxidase_CcoQ"/>
    <property type="match status" value="1"/>
</dbReference>
<sequence>MTIEQIHSLLLTTWIVWFFLLFTGIVVWALRPARRETFERARLIPLREAE</sequence>
<proteinExistence type="predicted"/>
<dbReference type="EMBL" id="JBHLVZ010000091">
    <property type="protein sequence ID" value="MFC0389101.1"/>
    <property type="molecule type" value="Genomic_DNA"/>
</dbReference>
<protein>
    <submittedName>
        <fullName evidence="2">Cbb3-type cytochrome oxidase subunit 3</fullName>
    </submittedName>
</protein>
<keyword evidence="3" id="KW-1185">Reference proteome</keyword>
<reference evidence="2 3" key="1">
    <citation type="submission" date="2024-09" db="EMBL/GenBank/DDBJ databases">
        <authorList>
            <person name="Sun Q."/>
            <person name="Mori K."/>
        </authorList>
    </citation>
    <scope>NUCLEOTIDE SEQUENCE [LARGE SCALE GENOMIC DNA]</scope>
    <source>
        <strain evidence="2 3">CCM 7468</strain>
    </source>
</reference>
<evidence type="ECO:0000313" key="2">
    <source>
        <dbReference type="EMBL" id="MFC0389101.1"/>
    </source>
</evidence>
<keyword evidence="1" id="KW-1133">Transmembrane helix</keyword>
<comment type="caution">
    <text evidence="2">The sequence shown here is derived from an EMBL/GenBank/DDBJ whole genome shotgun (WGS) entry which is preliminary data.</text>
</comment>
<keyword evidence="1" id="KW-0812">Transmembrane</keyword>
<dbReference type="InterPro" id="IPR008621">
    <property type="entry name" value="Cbb3-typ_cyt_oxidase_comp"/>
</dbReference>
<evidence type="ECO:0000313" key="3">
    <source>
        <dbReference type="Proteomes" id="UP001589789"/>
    </source>
</evidence>
<evidence type="ECO:0000256" key="1">
    <source>
        <dbReference type="SAM" id="Phobius"/>
    </source>
</evidence>
<dbReference type="Pfam" id="PF05545">
    <property type="entry name" value="FixQ"/>
    <property type="match status" value="1"/>
</dbReference>
<feature type="transmembrane region" description="Helical" evidence="1">
    <location>
        <begin position="6"/>
        <end position="30"/>
    </location>
</feature>
<keyword evidence="1" id="KW-0472">Membrane</keyword>
<name>A0ABV6IZP7_9PROT</name>
<gene>
    <name evidence="2" type="ORF">ACFFIC_26650</name>
</gene>
<dbReference type="Proteomes" id="UP001589789">
    <property type="component" value="Unassembled WGS sequence"/>
</dbReference>
<accession>A0ABV6IZP7</accession>